<dbReference type="InterPro" id="IPR011761">
    <property type="entry name" value="ATP-grasp"/>
</dbReference>
<evidence type="ECO:0000256" key="6">
    <source>
        <dbReference type="ARBA" id="ARBA00022723"/>
    </source>
</evidence>
<reference evidence="18 19" key="1">
    <citation type="submission" date="2020-04" db="EMBL/GenBank/DDBJ databases">
        <authorList>
            <person name="Hitch T.C.A."/>
            <person name="Wylensek D."/>
            <person name="Clavel T."/>
        </authorList>
    </citation>
    <scope>NUCLEOTIDE SEQUENCE [LARGE SCALE GENOMIC DNA]</scope>
    <source>
        <strain evidence="18 19">Oil-RF-744-FAT-WT-6-1</strain>
    </source>
</reference>
<dbReference type="InterPro" id="IPR036897">
    <property type="entry name" value="CarbamoylP_synth_lsu_oligo_sf"/>
</dbReference>
<organism evidence="18 19">
    <name type="scientific">Megasphaera hexanoica</name>
    <dbReference type="NCBI Taxonomy" id="1675036"/>
    <lineage>
        <taxon>Bacteria</taxon>
        <taxon>Bacillati</taxon>
        <taxon>Bacillota</taxon>
        <taxon>Negativicutes</taxon>
        <taxon>Veillonellales</taxon>
        <taxon>Veillonellaceae</taxon>
        <taxon>Megasphaera</taxon>
    </lineage>
</organism>
<dbReference type="InterPro" id="IPR005483">
    <property type="entry name" value="CPSase_dom"/>
</dbReference>
<dbReference type="UniPathway" id="UPA00070">
    <property type="reaction ID" value="UER00115"/>
</dbReference>
<evidence type="ECO:0000256" key="10">
    <source>
        <dbReference type="ARBA" id="ARBA00022842"/>
    </source>
</evidence>
<comment type="similarity">
    <text evidence="2">Belongs to the CarB family.</text>
</comment>
<dbReference type="SUPFAM" id="SSF52440">
    <property type="entry name" value="PreATP-grasp domain"/>
    <property type="match status" value="2"/>
</dbReference>
<keyword evidence="4 18" id="KW-0436">Ligase</keyword>
<dbReference type="SUPFAM" id="SSF48108">
    <property type="entry name" value="Carbamoyl phosphate synthetase, large subunit connection domain"/>
    <property type="match status" value="1"/>
</dbReference>
<dbReference type="Pfam" id="PF25596">
    <property type="entry name" value="CPSase_L_D1"/>
    <property type="match status" value="2"/>
</dbReference>
<keyword evidence="9 15" id="KW-0067">ATP-binding</keyword>
<dbReference type="PRINTS" id="PR00098">
    <property type="entry name" value="CPSASE"/>
</dbReference>
<evidence type="ECO:0000256" key="2">
    <source>
        <dbReference type="ARBA" id="ARBA00009799"/>
    </source>
</evidence>
<comment type="catalytic activity">
    <reaction evidence="14">
        <text>hydrogencarbonate + L-glutamine + 2 ATP + H2O = carbamoyl phosphate + L-glutamate + 2 ADP + phosphate + 2 H(+)</text>
        <dbReference type="Rhea" id="RHEA:18633"/>
        <dbReference type="ChEBI" id="CHEBI:15377"/>
        <dbReference type="ChEBI" id="CHEBI:15378"/>
        <dbReference type="ChEBI" id="CHEBI:17544"/>
        <dbReference type="ChEBI" id="CHEBI:29985"/>
        <dbReference type="ChEBI" id="CHEBI:30616"/>
        <dbReference type="ChEBI" id="CHEBI:43474"/>
        <dbReference type="ChEBI" id="CHEBI:58228"/>
        <dbReference type="ChEBI" id="CHEBI:58359"/>
        <dbReference type="ChEBI" id="CHEBI:456216"/>
        <dbReference type="EC" id="6.3.5.5"/>
    </reaction>
</comment>
<gene>
    <name evidence="18" type="primary">carB</name>
    <name evidence="18" type="ORF">HF872_07940</name>
</gene>
<dbReference type="AlphaFoldDB" id="A0A848BTI6"/>
<protein>
    <submittedName>
        <fullName evidence="18">Carbamoyl-phosphate synthase large subunit</fullName>
        <ecNumber evidence="18">6.3.5.5</ecNumber>
    </submittedName>
</protein>
<dbReference type="NCBIfam" id="NF009455">
    <property type="entry name" value="PRK12815.1"/>
    <property type="match status" value="1"/>
</dbReference>
<feature type="domain" description="ATP-grasp" evidence="16">
    <location>
        <begin position="672"/>
        <end position="857"/>
    </location>
</feature>
<keyword evidence="10" id="KW-0460">Magnesium</keyword>
<keyword evidence="5" id="KW-0028">Amino-acid biosynthesis</keyword>
<evidence type="ECO:0000259" key="16">
    <source>
        <dbReference type="PROSITE" id="PS50975"/>
    </source>
</evidence>
<dbReference type="EC" id="6.3.5.5" evidence="18"/>
<evidence type="ECO:0000256" key="9">
    <source>
        <dbReference type="ARBA" id="ARBA00022840"/>
    </source>
</evidence>
<dbReference type="InterPro" id="IPR036914">
    <property type="entry name" value="MGS-like_dom_sf"/>
</dbReference>
<dbReference type="PROSITE" id="PS51855">
    <property type="entry name" value="MGS"/>
    <property type="match status" value="1"/>
</dbReference>
<dbReference type="PROSITE" id="PS50975">
    <property type="entry name" value="ATP_GRASP"/>
    <property type="match status" value="2"/>
</dbReference>
<dbReference type="Gene3D" id="1.10.1030.10">
    <property type="entry name" value="Carbamoyl-phosphate synthetase, large subunit oligomerisation domain"/>
    <property type="match status" value="1"/>
</dbReference>
<evidence type="ECO:0000256" key="15">
    <source>
        <dbReference type="PROSITE-ProRule" id="PRU00409"/>
    </source>
</evidence>
<evidence type="ECO:0000256" key="7">
    <source>
        <dbReference type="ARBA" id="ARBA00022737"/>
    </source>
</evidence>
<dbReference type="InterPro" id="IPR033937">
    <property type="entry name" value="MGS_CPS_CarB"/>
</dbReference>
<dbReference type="Gene3D" id="3.40.50.1380">
    <property type="entry name" value="Methylglyoxal synthase-like domain"/>
    <property type="match status" value="1"/>
</dbReference>
<evidence type="ECO:0000256" key="13">
    <source>
        <dbReference type="ARBA" id="ARBA00047359"/>
    </source>
</evidence>
<evidence type="ECO:0000256" key="4">
    <source>
        <dbReference type="ARBA" id="ARBA00022598"/>
    </source>
</evidence>
<keyword evidence="7" id="KW-0677">Repeat</keyword>
<dbReference type="InterPro" id="IPR005479">
    <property type="entry name" value="CPAse_ATP-bd"/>
</dbReference>
<dbReference type="InterPro" id="IPR013815">
    <property type="entry name" value="ATP_grasp_subdomain_1"/>
</dbReference>
<dbReference type="FunFam" id="3.30.470.20:FF:000026">
    <property type="entry name" value="Carbamoyl-phosphate synthase large chain"/>
    <property type="match status" value="1"/>
</dbReference>
<evidence type="ECO:0000256" key="11">
    <source>
        <dbReference type="ARBA" id="ARBA00022975"/>
    </source>
</evidence>
<keyword evidence="6" id="KW-0479">Metal-binding</keyword>
<dbReference type="Pfam" id="PF02786">
    <property type="entry name" value="CPSase_L_D2"/>
    <property type="match status" value="2"/>
</dbReference>
<dbReference type="Pfam" id="PF02787">
    <property type="entry name" value="CPSase_L_D3"/>
    <property type="match status" value="1"/>
</dbReference>
<dbReference type="Gene3D" id="3.30.1490.20">
    <property type="entry name" value="ATP-grasp fold, A domain"/>
    <property type="match status" value="2"/>
</dbReference>
<dbReference type="PANTHER" id="PTHR11405">
    <property type="entry name" value="CARBAMOYLTRANSFERASE FAMILY MEMBER"/>
    <property type="match status" value="1"/>
</dbReference>
<dbReference type="GO" id="GO:0006541">
    <property type="term" value="P:glutamine metabolic process"/>
    <property type="evidence" value="ECO:0007669"/>
    <property type="project" value="TreeGrafter"/>
</dbReference>
<dbReference type="InterPro" id="IPR058047">
    <property type="entry name" value="CPSase_preATP-grasp"/>
</dbReference>
<evidence type="ECO:0000256" key="14">
    <source>
        <dbReference type="ARBA" id="ARBA00048816"/>
    </source>
</evidence>
<dbReference type="InterPro" id="IPR011607">
    <property type="entry name" value="MGS-like_dom"/>
</dbReference>
<dbReference type="PROSITE" id="PS00866">
    <property type="entry name" value="CPSASE_1"/>
    <property type="match status" value="1"/>
</dbReference>
<evidence type="ECO:0000256" key="12">
    <source>
        <dbReference type="ARBA" id="ARBA00023211"/>
    </source>
</evidence>
<dbReference type="InterPro" id="IPR005480">
    <property type="entry name" value="CPSase_lsu_oligo"/>
</dbReference>
<dbReference type="FunFam" id="3.40.50.20:FF:000001">
    <property type="entry name" value="Carbamoyl-phosphate synthase large chain"/>
    <property type="match status" value="2"/>
</dbReference>
<name>A0A848BTI6_9FIRM</name>
<dbReference type="PANTHER" id="PTHR11405:SF53">
    <property type="entry name" value="CARBAMOYL-PHOSPHATE SYNTHASE [AMMONIA], MITOCHONDRIAL"/>
    <property type="match status" value="1"/>
</dbReference>
<proteinExistence type="inferred from homology"/>
<evidence type="ECO:0000256" key="1">
    <source>
        <dbReference type="ARBA" id="ARBA00005077"/>
    </source>
</evidence>
<keyword evidence="8 15" id="KW-0547">Nucleotide-binding</keyword>
<dbReference type="GO" id="GO:0004087">
    <property type="term" value="F:carbamoyl-phosphate synthase (ammonia) activity"/>
    <property type="evidence" value="ECO:0007669"/>
    <property type="project" value="UniProtKB-EC"/>
</dbReference>
<evidence type="ECO:0000259" key="17">
    <source>
        <dbReference type="PROSITE" id="PS51855"/>
    </source>
</evidence>
<evidence type="ECO:0000256" key="8">
    <source>
        <dbReference type="ARBA" id="ARBA00022741"/>
    </source>
</evidence>
<dbReference type="GO" id="GO:0044205">
    <property type="term" value="P:'de novo' UMP biosynthetic process"/>
    <property type="evidence" value="ECO:0007669"/>
    <property type="project" value="UniProtKB-UniPathway"/>
</dbReference>
<keyword evidence="3" id="KW-0055">Arginine biosynthesis</keyword>
<evidence type="ECO:0000256" key="5">
    <source>
        <dbReference type="ARBA" id="ARBA00022605"/>
    </source>
</evidence>
<dbReference type="NCBIfam" id="NF003671">
    <property type="entry name" value="PRK05294.1"/>
    <property type="match status" value="1"/>
</dbReference>
<evidence type="ECO:0000313" key="18">
    <source>
        <dbReference type="EMBL" id="NME28555.1"/>
    </source>
</evidence>
<dbReference type="SMART" id="SM01096">
    <property type="entry name" value="CPSase_L_D3"/>
    <property type="match status" value="1"/>
</dbReference>
<dbReference type="GO" id="GO:0004088">
    <property type="term" value="F:carbamoyl-phosphate synthase (glutamine-hydrolyzing) activity"/>
    <property type="evidence" value="ECO:0007669"/>
    <property type="project" value="UniProtKB-EC"/>
</dbReference>
<comment type="caution">
    <text evidence="18">The sequence shown here is derived from an EMBL/GenBank/DDBJ whole genome shotgun (WGS) entry which is preliminary data.</text>
</comment>
<evidence type="ECO:0000313" key="19">
    <source>
        <dbReference type="Proteomes" id="UP000591071"/>
    </source>
</evidence>
<dbReference type="InterPro" id="IPR016185">
    <property type="entry name" value="PreATP-grasp_dom_sf"/>
</dbReference>
<evidence type="ECO:0000256" key="3">
    <source>
        <dbReference type="ARBA" id="ARBA00022571"/>
    </source>
</evidence>
<dbReference type="Pfam" id="PF02142">
    <property type="entry name" value="MGS"/>
    <property type="match status" value="1"/>
</dbReference>
<dbReference type="RefSeq" id="WP_170087664.1">
    <property type="nucleotide sequence ID" value="NZ_JABAFG010000011.1"/>
</dbReference>
<keyword evidence="12" id="KW-0464">Manganese</keyword>
<dbReference type="GO" id="GO:0006526">
    <property type="term" value="P:L-arginine biosynthetic process"/>
    <property type="evidence" value="ECO:0007669"/>
    <property type="project" value="UniProtKB-KW"/>
</dbReference>
<dbReference type="GO" id="GO:0046872">
    <property type="term" value="F:metal ion binding"/>
    <property type="evidence" value="ECO:0007669"/>
    <property type="project" value="UniProtKB-KW"/>
</dbReference>
<dbReference type="Proteomes" id="UP000591071">
    <property type="component" value="Unassembled WGS sequence"/>
</dbReference>
<keyword evidence="11" id="KW-0665">Pyrimidine biosynthesis</keyword>
<dbReference type="CDD" id="cd01424">
    <property type="entry name" value="MGS_CPS_II"/>
    <property type="match status" value="1"/>
</dbReference>
<dbReference type="SMART" id="SM00851">
    <property type="entry name" value="MGS"/>
    <property type="match status" value="1"/>
</dbReference>
<comment type="pathway">
    <text evidence="1">Amino-acid biosynthesis; L-arginine biosynthesis; carbamoyl phosphate from bicarbonate: step 1/1.</text>
</comment>
<feature type="domain" description="MGS-like" evidence="17">
    <location>
        <begin position="927"/>
        <end position="1069"/>
    </location>
</feature>
<dbReference type="EMBL" id="JABAFG010000011">
    <property type="protein sequence ID" value="NME28555.1"/>
    <property type="molecule type" value="Genomic_DNA"/>
</dbReference>
<dbReference type="Gene3D" id="3.40.50.20">
    <property type="match status" value="2"/>
</dbReference>
<dbReference type="SUPFAM" id="SSF52335">
    <property type="entry name" value="Methylglyoxal synthase-like"/>
    <property type="match status" value="1"/>
</dbReference>
<dbReference type="GO" id="GO:0005737">
    <property type="term" value="C:cytoplasm"/>
    <property type="evidence" value="ECO:0007669"/>
    <property type="project" value="TreeGrafter"/>
</dbReference>
<accession>A0A848BTI6</accession>
<dbReference type="SUPFAM" id="SSF56059">
    <property type="entry name" value="Glutathione synthetase ATP-binding domain-like"/>
    <property type="match status" value="2"/>
</dbReference>
<sequence length="1069" mass="115930">MAQRRDIQKIVVIGSGPAVIGQASEFDYSCTQACKALRSLGYDVVLVDSNPAAVVTDPSVADHTYIEPLNEECLTRVIEKERPDALLPGMGGHLAIRVCAGLNKKGILAQYGVRIAGIPMNIVEGGENHIAFKKSMDELGLQTARSIVCSSVEEVLAAAGKMEYPVVLRPAYTCGGSGSGIAEDEPSLRALCARTLQSGQARQVLVEETLTGWKELELVVLRDAEHTVVPVCFMENLDPVGIHTGDSVSVIPMLTVPEDVQKEIQRQGTLIVEHMGIIGCADIKFAWNQQDGRVTVISFNPRMSRSSVLASKVTGVPVASISARLAAGLLLREIPCADWGTMDQYQPGHGPIAVKFPRWDFHPYDGAKDILGTQMRSIGEAVALGRTFKEALQKVVCSLEQKRYGLGQDEMFMAMTPDELMRKLAVPSSERYFMMYEALRKGAAPEEIQKITQVHSWFITQIKELADEENALRELKGAIPSDAVLVQAKKDGFSDACLSHILEVPEDAIRIHRQSIALTEKWQAVSVNSAMRQTGCFSTYNGENQHTVRQGKPKIIVLGSGPERIGQSGESDYGCIRAMAALKKSGFETIMVNCDPAAVSTGEDAADTVYIEPLTVEHVLEICRHEKPVGVIGQFGGRAAEKLIVALQAEGVHILGTDPGSLNLAGDWHQFQDMMNKIAVPVPESGSAVQPEDALHVAEQIGYPVVLHIGDSKTIIHDPATLETAMKKAGITADYPVYLDRFLHTALKCEADAVSDGRHVFIPAVMEHIELAGIHSGDSACVIPSRHIAGEALKQIQKYTEKIAVSFHVMGLMNIRYAIEDDQVYVLEVNLGGSRTMPLVSKLCHIPLPELAAEIMTLPLTGKESPVPSLTERHIPFYGVKESVFPFDMFPEVDPVLGPEMRSTGEVLGLAKTSGEAFYKAEEAAGGTLPLEGAVLISVSDADKPYIAAIAQEFAEDDFAIYATDKTFELLQAACIPVKRANKLGEGSPNIEDLIADGTVQMVINTPSVRKDAADDDGALRKAAVRAHIPYVTTIVAARASVEGMHRMITHGRSPVLSLQEWQHTITDK</sequence>
<dbReference type="Gene3D" id="3.30.470.20">
    <property type="entry name" value="ATP-grasp fold, B domain"/>
    <property type="match status" value="2"/>
</dbReference>
<dbReference type="GO" id="GO:0005524">
    <property type="term" value="F:ATP binding"/>
    <property type="evidence" value="ECO:0007669"/>
    <property type="project" value="UniProtKB-UniRule"/>
</dbReference>
<comment type="catalytic activity">
    <reaction evidence="13">
        <text>hydrogencarbonate + NH4(+) + 2 ATP = carbamoyl phosphate + 2 ADP + phosphate + 2 H(+)</text>
        <dbReference type="Rhea" id="RHEA:18029"/>
        <dbReference type="ChEBI" id="CHEBI:15378"/>
        <dbReference type="ChEBI" id="CHEBI:17544"/>
        <dbReference type="ChEBI" id="CHEBI:28938"/>
        <dbReference type="ChEBI" id="CHEBI:30616"/>
        <dbReference type="ChEBI" id="CHEBI:43474"/>
        <dbReference type="ChEBI" id="CHEBI:58228"/>
        <dbReference type="ChEBI" id="CHEBI:456216"/>
        <dbReference type="EC" id="6.3.4.16"/>
    </reaction>
</comment>
<feature type="domain" description="ATP-grasp" evidence="16">
    <location>
        <begin position="133"/>
        <end position="327"/>
    </location>
</feature>